<protein>
    <submittedName>
        <fullName evidence="2">Uncharacterized protein</fullName>
    </submittedName>
</protein>
<gene>
    <name evidence="2" type="ORF">ACFSAS_15990</name>
</gene>
<name>A0ABD6DYV9_9EURY</name>
<reference evidence="2 3" key="1">
    <citation type="journal article" date="2019" name="Int. J. Syst. Evol. Microbiol.">
        <title>The Global Catalogue of Microorganisms (GCM) 10K type strain sequencing project: providing services to taxonomists for standard genome sequencing and annotation.</title>
        <authorList>
            <consortium name="The Broad Institute Genomics Platform"/>
            <consortium name="The Broad Institute Genome Sequencing Center for Infectious Disease"/>
            <person name="Wu L."/>
            <person name="Ma J."/>
        </authorList>
    </citation>
    <scope>NUCLEOTIDE SEQUENCE [LARGE SCALE GENOMIC DNA]</scope>
    <source>
        <strain evidence="2 3">CGMCC 1.10387</strain>
    </source>
</reference>
<dbReference type="RefSeq" id="WP_256309058.1">
    <property type="nucleotide sequence ID" value="NZ_JANHAW010000004.1"/>
</dbReference>
<keyword evidence="1" id="KW-0472">Membrane</keyword>
<evidence type="ECO:0000313" key="3">
    <source>
        <dbReference type="Proteomes" id="UP001597092"/>
    </source>
</evidence>
<feature type="transmembrane region" description="Helical" evidence="1">
    <location>
        <begin position="94"/>
        <end position="112"/>
    </location>
</feature>
<keyword evidence="1" id="KW-1133">Transmembrane helix</keyword>
<proteinExistence type="predicted"/>
<dbReference type="AlphaFoldDB" id="A0ABD6DYV9"/>
<keyword evidence="1" id="KW-0812">Transmembrane</keyword>
<accession>A0ABD6DYV9</accession>
<dbReference type="EMBL" id="JBHUDP010000007">
    <property type="protein sequence ID" value="MFD1687104.1"/>
    <property type="molecule type" value="Genomic_DNA"/>
</dbReference>
<sequence length="118" mass="12640">MDSRFSTFVNRYVLIIFVVQILGWVVIAAMIDPSPRPAVAWVRTLPEFVRLLLLPLGILSIPAIGISIGLEWALSLVGVSPESIPAILNARGDVLVFASAYALAVIGAWGITRIAGSK</sequence>
<evidence type="ECO:0000256" key="1">
    <source>
        <dbReference type="SAM" id="Phobius"/>
    </source>
</evidence>
<keyword evidence="3" id="KW-1185">Reference proteome</keyword>
<feature type="transmembrane region" description="Helical" evidence="1">
    <location>
        <begin position="12"/>
        <end position="31"/>
    </location>
</feature>
<dbReference type="Proteomes" id="UP001597092">
    <property type="component" value="Unassembled WGS sequence"/>
</dbReference>
<evidence type="ECO:0000313" key="2">
    <source>
        <dbReference type="EMBL" id="MFD1687104.1"/>
    </source>
</evidence>
<organism evidence="2 3">
    <name type="scientific">Halobellus litoreus</name>
    <dbReference type="NCBI Taxonomy" id="755310"/>
    <lineage>
        <taxon>Archaea</taxon>
        <taxon>Methanobacteriati</taxon>
        <taxon>Methanobacteriota</taxon>
        <taxon>Stenosarchaea group</taxon>
        <taxon>Halobacteria</taxon>
        <taxon>Halobacteriales</taxon>
        <taxon>Haloferacaceae</taxon>
        <taxon>Halobellus</taxon>
    </lineage>
</organism>
<feature type="transmembrane region" description="Helical" evidence="1">
    <location>
        <begin position="51"/>
        <end position="74"/>
    </location>
</feature>
<comment type="caution">
    <text evidence="2">The sequence shown here is derived from an EMBL/GenBank/DDBJ whole genome shotgun (WGS) entry which is preliminary data.</text>
</comment>